<accession>A0AAP0NP89</accession>
<dbReference type="AlphaFoldDB" id="A0AAP0NP89"/>
<evidence type="ECO:0000313" key="3">
    <source>
        <dbReference type="Proteomes" id="UP001420932"/>
    </source>
</evidence>
<keyword evidence="1" id="KW-0472">Membrane</keyword>
<feature type="transmembrane region" description="Helical" evidence="1">
    <location>
        <begin position="45"/>
        <end position="67"/>
    </location>
</feature>
<feature type="transmembrane region" description="Helical" evidence="1">
    <location>
        <begin position="12"/>
        <end position="33"/>
    </location>
</feature>
<sequence>MYLVGVSRLQLKYLMSQCGAIWLIALSSFVFVAPVHHSSPFGRPSVYGVSFIHLVARFFGILAWSLASFQGFTWLARSFTLSHSFSISRLEV</sequence>
<dbReference type="EMBL" id="JBBNAF010000009">
    <property type="protein sequence ID" value="KAK9114038.1"/>
    <property type="molecule type" value="Genomic_DNA"/>
</dbReference>
<evidence type="ECO:0000313" key="2">
    <source>
        <dbReference type="EMBL" id="KAK9114038.1"/>
    </source>
</evidence>
<protein>
    <submittedName>
        <fullName evidence="2">Uncharacterized protein</fullName>
    </submittedName>
</protein>
<evidence type="ECO:0000256" key="1">
    <source>
        <dbReference type="SAM" id="Phobius"/>
    </source>
</evidence>
<gene>
    <name evidence="2" type="ORF">Syun_020835</name>
</gene>
<name>A0AAP0NP89_9MAGN</name>
<keyword evidence="3" id="KW-1185">Reference proteome</keyword>
<organism evidence="2 3">
    <name type="scientific">Stephania yunnanensis</name>
    <dbReference type="NCBI Taxonomy" id="152371"/>
    <lineage>
        <taxon>Eukaryota</taxon>
        <taxon>Viridiplantae</taxon>
        <taxon>Streptophyta</taxon>
        <taxon>Embryophyta</taxon>
        <taxon>Tracheophyta</taxon>
        <taxon>Spermatophyta</taxon>
        <taxon>Magnoliopsida</taxon>
        <taxon>Ranunculales</taxon>
        <taxon>Menispermaceae</taxon>
        <taxon>Menispermoideae</taxon>
        <taxon>Cissampelideae</taxon>
        <taxon>Stephania</taxon>
    </lineage>
</organism>
<dbReference type="Proteomes" id="UP001420932">
    <property type="component" value="Unassembled WGS sequence"/>
</dbReference>
<reference evidence="2 3" key="1">
    <citation type="submission" date="2024-01" db="EMBL/GenBank/DDBJ databases">
        <title>Genome assemblies of Stephania.</title>
        <authorList>
            <person name="Yang L."/>
        </authorList>
    </citation>
    <scope>NUCLEOTIDE SEQUENCE [LARGE SCALE GENOMIC DNA]</scope>
    <source>
        <strain evidence="2">YNDBR</strain>
        <tissue evidence="2">Leaf</tissue>
    </source>
</reference>
<proteinExistence type="predicted"/>
<keyword evidence="1" id="KW-0812">Transmembrane</keyword>
<comment type="caution">
    <text evidence="2">The sequence shown here is derived from an EMBL/GenBank/DDBJ whole genome shotgun (WGS) entry which is preliminary data.</text>
</comment>
<keyword evidence="1" id="KW-1133">Transmembrane helix</keyword>